<evidence type="ECO:0000256" key="6">
    <source>
        <dbReference type="ARBA" id="ARBA00023186"/>
    </source>
</evidence>
<dbReference type="InterPro" id="IPR052029">
    <property type="entry name" value="PpiD_chaperone"/>
</dbReference>
<evidence type="ECO:0000313" key="10">
    <source>
        <dbReference type="EMBL" id="KHL26698.1"/>
    </source>
</evidence>
<evidence type="ECO:0000256" key="7">
    <source>
        <dbReference type="ARBA" id="ARBA00038408"/>
    </source>
</evidence>
<dbReference type="SUPFAM" id="SSF54534">
    <property type="entry name" value="FKBP-like"/>
    <property type="match status" value="1"/>
</dbReference>
<comment type="caution">
    <text evidence="10">The sequence shown here is derived from an EMBL/GenBank/DDBJ whole genome shotgun (WGS) entry which is preliminary data.</text>
</comment>
<protein>
    <recommendedName>
        <fullName evidence="9">PpiC domain-containing protein</fullName>
    </recommendedName>
</protein>
<dbReference type="Pfam" id="PF13145">
    <property type="entry name" value="Rotamase_2"/>
    <property type="match status" value="1"/>
</dbReference>
<sequence length="644" mass="67635">MLQMFRNLTKSKVGVGITLAFLALMALAFVGGDLANSSFFGGVAGGDRVADVGDERVDSADLVSNMNNALEAERQQNPTLTMPAFIAQGGLRQVLDQLLRRTALAVFGQENGLRVSDRLVDSELLQIGAFRGADGQFDANLFRATLAQRGLTEAAVREDLASGLYARQLLSPIALSPVMPASFGPRYAALLRERRQGAIALIPSDAYAPTAAPTDAQLQAFYRETSSSYIRPERRVLRYVTFGTDALPAVPAPTDAQIAQRFQRDAAQYGATEQRRFTQLIVPTEAAAQAIVAEVRGGTTLPASAGRKGLRTASIGPMTQGALTSQSSAAVATAAFAAASGGIATPARGPLGWYVLQVDAVERNPARTLAQVRGEIAQTLTQEARTAAVAGLGARVQDQLDDGATLAEVATSVKGTVATTRPATAEGVLYGTTSNERVPAELVRVLPSAFEMKEGEAQVAELVPGERFIAYDVGEITPSATAPLAEIREEVAGLWRRDQGAAAARAAAQRIQQRIAGGSTLAAALTAENKGLPAPRAVNLTRDQLAGQQQVPRPLALFFSMAKGTTKTLEEQGDGGWYVIQLADVQAPVIAQTDPLVLASLQQLGTATGEEYVQQFLAAVEAEVGVTRNADAIAGVTAQLTGAQ</sequence>
<dbReference type="PANTHER" id="PTHR47529:SF1">
    <property type="entry name" value="PERIPLASMIC CHAPERONE PPID"/>
    <property type="match status" value="1"/>
</dbReference>
<dbReference type="GO" id="GO:0003755">
    <property type="term" value="F:peptidyl-prolyl cis-trans isomerase activity"/>
    <property type="evidence" value="ECO:0007669"/>
    <property type="project" value="UniProtKB-KW"/>
</dbReference>
<comment type="subcellular location">
    <subcellularLocation>
        <location evidence="1">Cell membrane</location>
        <topology evidence="1">Single-pass type II membrane protein</topology>
    </subcellularLocation>
</comment>
<dbReference type="SUPFAM" id="SSF109998">
    <property type="entry name" value="Triger factor/SurA peptide-binding domain-like"/>
    <property type="match status" value="1"/>
</dbReference>
<gene>
    <name evidence="10" type="ORF">PK98_03370</name>
</gene>
<dbReference type="Pfam" id="PF13624">
    <property type="entry name" value="SurA_N_3"/>
    <property type="match status" value="1"/>
</dbReference>
<keyword evidence="5" id="KW-0472">Membrane</keyword>
<accession>A0A0B2BYN5</accession>
<dbReference type="Gene3D" id="1.10.4030.10">
    <property type="entry name" value="Porin chaperone SurA, peptide-binding domain"/>
    <property type="match status" value="1"/>
</dbReference>
<keyword evidence="8" id="KW-0697">Rotamase</keyword>
<dbReference type="InterPro" id="IPR027304">
    <property type="entry name" value="Trigger_fact/SurA_dom_sf"/>
</dbReference>
<organism evidence="10 11">
    <name type="scientific">Croceibacterium mercuriale</name>
    <dbReference type="NCBI Taxonomy" id="1572751"/>
    <lineage>
        <taxon>Bacteria</taxon>
        <taxon>Pseudomonadati</taxon>
        <taxon>Pseudomonadota</taxon>
        <taxon>Alphaproteobacteria</taxon>
        <taxon>Sphingomonadales</taxon>
        <taxon>Erythrobacteraceae</taxon>
        <taxon>Croceibacterium</taxon>
    </lineage>
</organism>
<name>A0A0B2BYN5_9SPHN</name>
<reference evidence="10 11" key="1">
    <citation type="submission" date="2014-11" db="EMBL/GenBank/DDBJ databases">
        <title>Draft genome sequence of Kirrobacter mercurialis.</title>
        <authorList>
            <person name="Coil D.A."/>
            <person name="Eisen J.A."/>
        </authorList>
    </citation>
    <scope>NUCLEOTIDE SEQUENCE [LARGE SCALE GENOMIC DNA]</scope>
    <source>
        <strain evidence="10 11">Coronado</strain>
    </source>
</reference>
<keyword evidence="8" id="KW-0413">Isomerase</keyword>
<dbReference type="OrthoDB" id="9768393at2"/>
<dbReference type="PROSITE" id="PS50198">
    <property type="entry name" value="PPIC_PPIASE_2"/>
    <property type="match status" value="1"/>
</dbReference>
<evidence type="ECO:0000256" key="8">
    <source>
        <dbReference type="PROSITE-ProRule" id="PRU00278"/>
    </source>
</evidence>
<dbReference type="InterPro" id="IPR000297">
    <property type="entry name" value="PPIase_PpiC"/>
</dbReference>
<dbReference type="EMBL" id="JTDN01000001">
    <property type="protein sequence ID" value="KHL26698.1"/>
    <property type="molecule type" value="Genomic_DNA"/>
</dbReference>
<dbReference type="PANTHER" id="PTHR47529">
    <property type="entry name" value="PEPTIDYL-PROLYL CIS-TRANS ISOMERASE D"/>
    <property type="match status" value="1"/>
</dbReference>
<dbReference type="STRING" id="1572751.PK98_03370"/>
<comment type="similarity">
    <text evidence="7">Belongs to the PpiD chaperone family.</text>
</comment>
<dbReference type="RefSeq" id="WP_039096177.1">
    <property type="nucleotide sequence ID" value="NZ_JTDN01000001.1"/>
</dbReference>
<dbReference type="AlphaFoldDB" id="A0A0B2BYN5"/>
<evidence type="ECO:0000256" key="4">
    <source>
        <dbReference type="ARBA" id="ARBA00022989"/>
    </source>
</evidence>
<keyword evidence="6" id="KW-0143">Chaperone</keyword>
<evidence type="ECO:0000256" key="3">
    <source>
        <dbReference type="ARBA" id="ARBA00022692"/>
    </source>
</evidence>
<feature type="domain" description="PpiC" evidence="9">
    <location>
        <begin position="272"/>
        <end position="360"/>
    </location>
</feature>
<evidence type="ECO:0000259" key="9">
    <source>
        <dbReference type="PROSITE" id="PS50198"/>
    </source>
</evidence>
<dbReference type="Proteomes" id="UP000030988">
    <property type="component" value="Unassembled WGS sequence"/>
</dbReference>
<proteinExistence type="inferred from homology"/>
<keyword evidence="3" id="KW-0812">Transmembrane</keyword>
<keyword evidence="11" id="KW-1185">Reference proteome</keyword>
<evidence type="ECO:0000256" key="2">
    <source>
        <dbReference type="ARBA" id="ARBA00022475"/>
    </source>
</evidence>
<dbReference type="GO" id="GO:0005886">
    <property type="term" value="C:plasma membrane"/>
    <property type="evidence" value="ECO:0007669"/>
    <property type="project" value="UniProtKB-SubCell"/>
</dbReference>
<evidence type="ECO:0000313" key="11">
    <source>
        <dbReference type="Proteomes" id="UP000030988"/>
    </source>
</evidence>
<keyword evidence="4" id="KW-1133">Transmembrane helix</keyword>
<evidence type="ECO:0000256" key="1">
    <source>
        <dbReference type="ARBA" id="ARBA00004401"/>
    </source>
</evidence>
<evidence type="ECO:0000256" key="5">
    <source>
        <dbReference type="ARBA" id="ARBA00023136"/>
    </source>
</evidence>
<keyword evidence="2" id="KW-1003">Cell membrane</keyword>